<evidence type="ECO:0000256" key="11">
    <source>
        <dbReference type="PIRSR" id="PIRSR610347-3"/>
    </source>
</evidence>
<evidence type="ECO:0000256" key="5">
    <source>
        <dbReference type="ARBA" id="ARBA00022801"/>
    </source>
</evidence>
<evidence type="ECO:0000256" key="4">
    <source>
        <dbReference type="ARBA" id="ARBA00022763"/>
    </source>
</evidence>
<protein>
    <recommendedName>
        <fullName evidence="14">Tyrosyl-DNA phosphodiesterase</fullName>
    </recommendedName>
</protein>
<accession>A0AAW1MLK8</accession>
<dbReference type="GO" id="GO:0005634">
    <property type="term" value="C:nucleus"/>
    <property type="evidence" value="ECO:0007669"/>
    <property type="project" value="UniProtKB-SubCell"/>
</dbReference>
<evidence type="ECO:0000256" key="1">
    <source>
        <dbReference type="ARBA" id="ARBA00004123"/>
    </source>
</evidence>
<dbReference type="AlphaFoldDB" id="A0AAW1MLK8"/>
<dbReference type="Pfam" id="PF06087">
    <property type="entry name" value="Tyr-DNA_phospho"/>
    <property type="match status" value="1"/>
</dbReference>
<dbReference type="EMBL" id="JBDFQZ010000002">
    <property type="protein sequence ID" value="KAK9749734.1"/>
    <property type="molecule type" value="Genomic_DNA"/>
</dbReference>
<evidence type="ECO:0000313" key="12">
    <source>
        <dbReference type="EMBL" id="KAK9749734.1"/>
    </source>
</evidence>
<dbReference type="PANTHER" id="PTHR12415">
    <property type="entry name" value="TYROSYL-DNA PHOSPHODIESTERASE 1"/>
    <property type="match status" value="1"/>
</dbReference>
<evidence type="ECO:0000256" key="9">
    <source>
        <dbReference type="PIRSR" id="PIRSR610347-1"/>
    </source>
</evidence>
<dbReference type="Proteomes" id="UP001443914">
    <property type="component" value="Unassembled WGS sequence"/>
</dbReference>
<keyword evidence="3" id="KW-0540">Nuclease</keyword>
<dbReference type="Gene3D" id="3.30.870.10">
    <property type="entry name" value="Endonuclease Chain A"/>
    <property type="match status" value="1"/>
</dbReference>
<feature type="active site" description="Proton donor/acceptor" evidence="9">
    <location>
        <position position="50"/>
    </location>
</feature>
<organism evidence="12 13">
    <name type="scientific">Saponaria officinalis</name>
    <name type="common">Common soapwort</name>
    <name type="synonym">Lychnis saponaria</name>
    <dbReference type="NCBI Taxonomy" id="3572"/>
    <lineage>
        <taxon>Eukaryota</taxon>
        <taxon>Viridiplantae</taxon>
        <taxon>Streptophyta</taxon>
        <taxon>Embryophyta</taxon>
        <taxon>Tracheophyta</taxon>
        <taxon>Spermatophyta</taxon>
        <taxon>Magnoliopsida</taxon>
        <taxon>eudicotyledons</taxon>
        <taxon>Gunneridae</taxon>
        <taxon>Pentapetalae</taxon>
        <taxon>Caryophyllales</taxon>
        <taxon>Caryophyllaceae</taxon>
        <taxon>Caryophylleae</taxon>
        <taxon>Saponaria</taxon>
    </lineage>
</organism>
<dbReference type="GO" id="GO:0017005">
    <property type="term" value="F:3'-tyrosyl-DNA phosphodiesterase activity"/>
    <property type="evidence" value="ECO:0007669"/>
    <property type="project" value="TreeGrafter"/>
</dbReference>
<keyword evidence="5" id="KW-0378">Hydrolase</keyword>
<keyword evidence="6" id="KW-0269">Exonuclease</keyword>
<comment type="caution">
    <text evidence="12">The sequence shown here is derived from an EMBL/GenBank/DDBJ whole genome shotgun (WGS) entry which is preliminary data.</text>
</comment>
<proteinExistence type="inferred from homology"/>
<sequence length="178" mass="19991">MITTVLDSIQGYTAGNMIPSPLKNVEKEFLKKYWGKWKTTHTGRCRTMSHIKTFARDNGRNLAWFLLTSANLSKDAWGALQKNSSQLMIRSYELGVLFLPTVVGNSRGFSCTDDTSSLKSDKQGSTNSSSVRKTKLVSLIGQGRETDHSDCELVRLPIPYELPPQSYTSQANIRKRVR</sequence>
<evidence type="ECO:0000313" key="13">
    <source>
        <dbReference type="Proteomes" id="UP001443914"/>
    </source>
</evidence>
<evidence type="ECO:0000256" key="8">
    <source>
        <dbReference type="ARBA" id="ARBA00023242"/>
    </source>
</evidence>
<evidence type="ECO:0000256" key="6">
    <source>
        <dbReference type="ARBA" id="ARBA00022839"/>
    </source>
</evidence>
<dbReference type="GO" id="GO:0004527">
    <property type="term" value="F:exonuclease activity"/>
    <property type="evidence" value="ECO:0007669"/>
    <property type="project" value="UniProtKB-KW"/>
</dbReference>
<dbReference type="InterPro" id="IPR010347">
    <property type="entry name" value="Tdp1"/>
</dbReference>
<keyword evidence="4" id="KW-0227">DNA damage</keyword>
<dbReference type="GO" id="GO:0003697">
    <property type="term" value="F:single-stranded DNA binding"/>
    <property type="evidence" value="ECO:0007669"/>
    <property type="project" value="TreeGrafter"/>
</dbReference>
<dbReference type="PANTHER" id="PTHR12415:SF0">
    <property type="entry name" value="TYROSYL-DNA PHOSPHODIESTERASE 1"/>
    <property type="match status" value="1"/>
</dbReference>
<gene>
    <name evidence="12" type="ORF">RND81_02G146600</name>
</gene>
<evidence type="ECO:0000256" key="3">
    <source>
        <dbReference type="ARBA" id="ARBA00022722"/>
    </source>
</evidence>
<keyword evidence="7" id="KW-0234">DNA repair</keyword>
<reference evidence="12" key="1">
    <citation type="submission" date="2024-03" db="EMBL/GenBank/DDBJ databases">
        <title>WGS assembly of Saponaria officinalis var. Norfolk2.</title>
        <authorList>
            <person name="Jenkins J."/>
            <person name="Shu S."/>
            <person name="Grimwood J."/>
            <person name="Barry K."/>
            <person name="Goodstein D."/>
            <person name="Schmutz J."/>
            <person name="Leebens-Mack J."/>
            <person name="Osbourn A."/>
        </authorList>
    </citation>
    <scope>NUCLEOTIDE SEQUENCE [LARGE SCALE GENOMIC DNA]</scope>
    <source>
        <strain evidence="12">JIC</strain>
    </source>
</reference>
<comment type="similarity">
    <text evidence="2">Belongs to the tyrosyl-DNA phosphodiesterase family.</text>
</comment>
<dbReference type="SUPFAM" id="SSF56024">
    <property type="entry name" value="Phospholipase D/nuclease"/>
    <property type="match status" value="1"/>
</dbReference>
<evidence type="ECO:0008006" key="14">
    <source>
        <dbReference type="Google" id="ProtNLM"/>
    </source>
</evidence>
<dbReference type="GO" id="GO:0006281">
    <property type="term" value="P:DNA repair"/>
    <property type="evidence" value="ECO:0007669"/>
    <property type="project" value="UniProtKB-KW"/>
</dbReference>
<feature type="binding site" evidence="10">
    <location>
        <position position="52"/>
    </location>
    <ligand>
        <name>substrate</name>
    </ligand>
</feature>
<comment type="subcellular location">
    <subcellularLocation>
        <location evidence="1">Nucleus</location>
    </subcellularLocation>
</comment>
<evidence type="ECO:0000256" key="2">
    <source>
        <dbReference type="ARBA" id="ARBA00010205"/>
    </source>
</evidence>
<name>A0AAW1MLK8_SAPOF</name>
<keyword evidence="8" id="KW-0539">Nucleus</keyword>
<feature type="site" description="Interaction with DNA" evidence="11">
    <location>
        <position position="73"/>
    </location>
</feature>
<evidence type="ECO:0000256" key="10">
    <source>
        <dbReference type="PIRSR" id="PIRSR610347-2"/>
    </source>
</evidence>
<dbReference type="GO" id="GO:0003690">
    <property type="term" value="F:double-stranded DNA binding"/>
    <property type="evidence" value="ECO:0007669"/>
    <property type="project" value="TreeGrafter"/>
</dbReference>
<keyword evidence="13" id="KW-1185">Reference proteome</keyword>
<evidence type="ECO:0000256" key="7">
    <source>
        <dbReference type="ARBA" id="ARBA00023204"/>
    </source>
</evidence>